<comment type="caution">
    <text evidence="1">The sequence shown here is derived from an EMBL/GenBank/DDBJ whole genome shotgun (WGS) entry which is preliminary data.</text>
</comment>
<accession>A0A3A4K6G4</accession>
<dbReference type="EMBL" id="QZFU01000041">
    <property type="protein sequence ID" value="RJO70080.1"/>
    <property type="molecule type" value="Genomic_DNA"/>
</dbReference>
<keyword evidence="2" id="KW-1185">Reference proteome</keyword>
<gene>
    <name evidence="1" type="ORF">D5S18_29960</name>
</gene>
<dbReference type="OrthoDB" id="5148499at2"/>
<reference evidence="1 2" key="1">
    <citation type="submission" date="2018-09" db="EMBL/GenBank/DDBJ databases">
        <title>YIM PH21274 draft genome.</title>
        <authorList>
            <person name="Miao C."/>
        </authorList>
    </citation>
    <scope>NUCLEOTIDE SEQUENCE [LARGE SCALE GENOMIC DNA]</scope>
    <source>
        <strain evidence="1 2">YIM PH 21724</strain>
    </source>
</reference>
<proteinExistence type="predicted"/>
<dbReference type="Proteomes" id="UP000266677">
    <property type="component" value="Unassembled WGS sequence"/>
</dbReference>
<organism evidence="1 2">
    <name type="scientific">Nocardia panacis</name>
    <dbReference type="NCBI Taxonomy" id="2340916"/>
    <lineage>
        <taxon>Bacteria</taxon>
        <taxon>Bacillati</taxon>
        <taxon>Actinomycetota</taxon>
        <taxon>Actinomycetes</taxon>
        <taxon>Mycobacteriales</taxon>
        <taxon>Nocardiaceae</taxon>
        <taxon>Nocardia</taxon>
    </lineage>
</organism>
<dbReference type="AlphaFoldDB" id="A0A3A4K6G4"/>
<evidence type="ECO:0000313" key="2">
    <source>
        <dbReference type="Proteomes" id="UP000266677"/>
    </source>
</evidence>
<evidence type="ECO:0000313" key="1">
    <source>
        <dbReference type="EMBL" id="RJO70080.1"/>
    </source>
</evidence>
<sequence>MELPKGYREPKLVYAVELLDEDDRSVGQLGAFVSREMAEACVARLEVEGCTDLVINMIPVHTRLEDWQFDR</sequence>
<dbReference type="RefSeq" id="WP_120044447.1">
    <property type="nucleotide sequence ID" value="NZ_QZFU01000041.1"/>
</dbReference>
<protein>
    <submittedName>
        <fullName evidence="1">Uncharacterized protein</fullName>
    </submittedName>
</protein>
<name>A0A3A4K6G4_9NOCA</name>